<reference evidence="8" key="1">
    <citation type="submission" date="2016-11" db="UniProtKB">
        <authorList>
            <consortium name="WormBaseParasite"/>
        </authorList>
    </citation>
    <scope>IDENTIFICATION</scope>
</reference>
<keyword evidence="3" id="KW-1015">Disulfide bond</keyword>
<dbReference type="GO" id="GO:0005911">
    <property type="term" value="C:cell-cell junction"/>
    <property type="evidence" value="ECO:0007669"/>
    <property type="project" value="TreeGrafter"/>
</dbReference>
<dbReference type="GO" id="GO:0098609">
    <property type="term" value="P:cell-cell adhesion"/>
    <property type="evidence" value="ECO:0007669"/>
    <property type="project" value="TreeGrafter"/>
</dbReference>
<comment type="subcellular location">
    <subcellularLocation>
        <location evidence="1">Membrane</location>
        <topology evidence="1">Single-pass type I membrane protein</topology>
    </subcellularLocation>
</comment>
<keyword evidence="7" id="KW-1185">Reference proteome</keyword>
<dbReference type="SMART" id="SM00409">
    <property type="entry name" value="IG"/>
    <property type="match status" value="1"/>
</dbReference>
<proteinExistence type="predicted"/>
<evidence type="ECO:0000256" key="1">
    <source>
        <dbReference type="ARBA" id="ARBA00004479"/>
    </source>
</evidence>
<dbReference type="PANTHER" id="PTHR11640">
    <property type="entry name" value="NEPHRIN"/>
    <property type="match status" value="1"/>
</dbReference>
<dbReference type="GO" id="GO:0005886">
    <property type="term" value="C:plasma membrane"/>
    <property type="evidence" value="ECO:0007669"/>
    <property type="project" value="TreeGrafter"/>
</dbReference>
<evidence type="ECO:0000259" key="6">
    <source>
        <dbReference type="PROSITE" id="PS50835"/>
    </source>
</evidence>
<keyword evidence="2" id="KW-0472">Membrane</keyword>
<dbReference type="WBParaSite" id="maker-uti_cns_0000591-snap-gene-1.5-mRNA-1">
    <property type="protein sequence ID" value="maker-uti_cns_0000591-snap-gene-1.5-mRNA-1"/>
    <property type="gene ID" value="maker-uti_cns_0000591-snap-gene-1.5"/>
</dbReference>
<dbReference type="SUPFAM" id="SSF48726">
    <property type="entry name" value="Immunoglobulin"/>
    <property type="match status" value="2"/>
</dbReference>
<organism evidence="7 8">
    <name type="scientific">Macrostomum lignano</name>
    <dbReference type="NCBI Taxonomy" id="282301"/>
    <lineage>
        <taxon>Eukaryota</taxon>
        <taxon>Metazoa</taxon>
        <taxon>Spiralia</taxon>
        <taxon>Lophotrochozoa</taxon>
        <taxon>Platyhelminthes</taxon>
        <taxon>Rhabditophora</taxon>
        <taxon>Macrostomorpha</taxon>
        <taxon>Macrostomida</taxon>
        <taxon>Macrostomidae</taxon>
        <taxon>Macrostomum</taxon>
    </lineage>
</organism>
<protein>
    <submittedName>
        <fullName evidence="8">Ig-like domain-containing protein</fullName>
    </submittedName>
</protein>
<dbReference type="SMART" id="SM00408">
    <property type="entry name" value="IGc2"/>
    <property type="match status" value="1"/>
</dbReference>
<feature type="domain" description="Ig-like" evidence="6">
    <location>
        <begin position="2"/>
        <end position="95"/>
    </location>
</feature>
<keyword evidence="4" id="KW-0325">Glycoprotein</keyword>
<evidence type="ECO:0000256" key="5">
    <source>
        <dbReference type="ARBA" id="ARBA00023319"/>
    </source>
</evidence>
<evidence type="ECO:0000313" key="8">
    <source>
        <dbReference type="WBParaSite" id="maker-uti_cns_0000591-snap-gene-1.5-mRNA-1"/>
    </source>
</evidence>
<dbReference type="InterPro" id="IPR007110">
    <property type="entry name" value="Ig-like_dom"/>
</dbReference>
<dbReference type="Pfam" id="PF13927">
    <property type="entry name" value="Ig_3"/>
    <property type="match status" value="1"/>
</dbReference>
<dbReference type="InterPro" id="IPR003598">
    <property type="entry name" value="Ig_sub2"/>
</dbReference>
<name>A0A1I8G182_9PLAT</name>
<evidence type="ECO:0000313" key="7">
    <source>
        <dbReference type="Proteomes" id="UP000095280"/>
    </source>
</evidence>
<dbReference type="InterPro" id="IPR051275">
    <property type="entry name" value="Cell_adhesion_signaling"/>
</dbReference>
<dbReference type="Gene3D" id="2.60.40.10">
    <property type="entry name" value="Immunoglobulins"/>
    <property type="match status" value="1"/>
</dbReference>
<accession>A0A1I8G182</accession>
<evidence type="ECO:0000256" key="4">
    <source>
        <dbReference type="ARBA" id="ARBA00023180"/>
    </source>
</evidence>
<feature type="domain" description="Ig-like" evidence="6">
    <location>
        <begin position="100"/>
        <end position="137"/>
    </location>
</feature>
<dbReference type="GO" id="GO:0050839">
    <property type="term" value="F:cell adhesion molecule binding"/>
    <property type="evidence" value="ECO:0007669"/>
    <property type="project" value="TreeGrafter"/>
</dbReference>
<sequence length="181" mass="19840">PPRIRAADSSPLKVLVVEGQQLTLRCAADGSPPPSISWFKRLSSGQSLSSGRRLVPLSSGPVYTVASASRKCDGIFQCLADNGEEPADRREIRVVVHYRPRVSVANEQISQSRGHSTMVMCAVSGLPIRELYWEHRGRRFRPGPDAATCWSGGRHCLYQQTTSAGDEVDGDGFQTMTRIDL</sequence>
<dbReference type="AlphaFoldDB" id="A0A1I8G182"/>
<dbReference type="PROSITE" id="PS50835">
    <property type="entry name" value="IG_LIKE"/>
    <property type="match status" value="2"/>
</dbReference>
<keyword evidence="5" id="KW-0393">Immunoglobulin domain</keyword>
<dbReference type="InterPro" id="IPR013783">
    <property type="entry name" value="Ig-like_fold"/>
</dbReference>
<dbReference type="InterPro" id="IPR036179">
    <property type="entry name" value="Ig-like_dom_sf"/>
</dbReference>
<dbReference type="PANTHER" id="PTHR11640:SF164">
    <property type="entry name" value="MAM DOMAIN-CONTAINING GLYCOSYLPHOSPHATIDYLINOSITOL ANCHOR PROTEIN 1"/>
    <property type="match status" value="1"/>
</dbReference>
<dbReference type="InterPro" id="IPR003599">
    <property type="entry name" value="Ig_sub"/>
</dbReference>
<dbReference type="Proteomes" id="UP000095280">
    <property type="component" value="Unplaced"/>
</dbReference>
<evidence type="ECO:0000256" key="3">
    <source>
        <dbReference type="ARBA" id="ARBA00023157"/>
    </source>
</evidence>
<evidence type="ECO:0000256" key="2">
    <source>
        <dbReference type="ARBA" id="ARBA00023136"/>
    </source>
</evidence>